<evidence type="ECO:0000259" key="6">
    <source>
        <dbReference type="Pfam" id="PF00413"/>
    </source>
</evidence>
<evidence type="ECO:0000313" key="8">
    <source>
        <dbReference type="Proteomes" id="UP000238523"/>
    </source>
</evidence>
<name>A0A2K9ZGG2_RHILE</name>
<keyword evidence="3" id="KW-0378">Hydrolase</keyword>
<evidence type="ECO:0000313" key="7">
    <source>
        <dbReference type="EMBL" id="AUW47335.1"/>
    </source>
</evidence>
<dbReference type="GO" id="GO:0004222">
    <property type="term" value="F:metalloendopeptidase activity"/>
    <property type="evidence" value="ECO:0007669"/>
    <property type="project" value="InterPro"/>
</dbReference>
<feature type="transmembrane region" description="Helical" evidence="5">
    <location>
        <begin position="35"/>
        <end position="52"/>
    </location>
</feature>
<accession>A0A2K9ZGG2</accession>
<reference evidence="7 8" key="1">
    <citation type="submission" date="2017-11" db="EMBL/GenBank/DDBJ databases">
        <title>Complete genome of Rhizobium leguminosarum Norway, an ineffective micro-symbiont.</title>
        <authorList>
            <person name="Hoffrichter A."/>
            <person name="Liang J."/>
            <person name="Brachmann A."/>
            <person name="Marin M."/>
        </authorList>
    </citation>
    <scope>NUCLEOTIDE SEQUENCE [LARGE SCALE GENOMIC DNA]</scope>
    <source>
        <strain evidence="7 8">Norway</strain>
        <plasmid evidence="8">Plasmid prln3</plasmid>
    </source>
</reference>
<feature type="domain" description="Peptidase M10 metallopeptidase" evidence="6">
    <location>
        <begin position="565"/>
        <end position="600"/>
    </location>
</feature>
<gene>
    <name evidence="7" type="ORF">CUJ84_pRLN3000206</name>
</gene>
<evidence type="ECO:0000256" key="3">
    <source>
        <dbReference type="ARBA" id="ARBA00022801"/>
    </source>
</evidence>
<keyword evidence="4" id="KW-0862">Zinc</keyword>
<proteinExistence type="predicted"/>
<protein>
    <recommendedName>
        <fullName evidence="6">Peptidase M10 metallopeptidase domain-containing protein</fullName>
    </recommendedName>
</protein>
<dbReference type="Pfam" id="PF00413">
    <property type="entry name" value="Peptidase_M10"/>
    <property type="match status" value="1"/>
</dbReference>
<dbReference type="EMBL" id="CP025015">
    <property type="protein sequence ID" value="AUW47335.1"/>
    <property type="molecule type" value="Genomic_DNA"/>
</dbReference>
<evidence type="ECO:0000256" key="5">
    <source>
        <dbReference type="SAM" id="Phobius"/>
    </source>
</evidence>
<geneLocation type="plasmid" evidence="8">
    <name>prln3</name>
</geneLocation>
<dbReference type="Gene3D" id="3.40.390.10">
    <property type="entry name" value="Collagenase (Catalytic Domain)"/>
    <property type="match status" value="1"/>
</dbReference>
<keyword evidence="5" id="KW-1133">Transmembrane helix</keyword>
<dbReference type="SUPFAM" id="SSF55486">
    <property type="entry name" value="Metalloproteases ('zincins'), catalytic domain"/>
    <property type="match status" value="1"/>
</dbReference>
<dbReference type="Proteomes" id="UP000238523">
    <property type="component" value="Plasmid pRLN3"/>
</dbReference>
<keyword evidence="7" id="KW-0614">Plasmid</keyword>
<sequence length="635" mass="68753">MQVKTFRLYLTSFGAINISRILWGSIVMKPCASKLANFIITVALPTFLWLSLPVTASASAMCNAFQGLATYKPELTIVYNTVLRQPSNSASALVDFEGGGEIHLTLTRYTKQFRADVTLRVLLYDDEANPIFVCEKKFGALGADFPSAGVVLDVQGDHKMRFEVYDAGNGGATGDPPYLVEMRIEGKSKQSKPVAAPVVIPSSSPGGCEVVNGPKRDQATLEQVRSERLTTLREGHVFVGYTFGGRNLYLRLHSPLPPGAFLTARFFSKPYGEQAFQEICRIDLSTLSAPHDIALATLTEERIFNPLWRVEVVVEPGGASYAKDVSFDIYRELDPERQSAVEGGEAPAAYLCVKPLGRGIVIKSASDGFASVPVLSIEIDHNASTLAPGAAERVRQMLLTAMAVWRRACTTCVLEHLLFVVIDGQLYSIGDAAAALVQTAPVMTGPPRLGDPVLPTLNSYQAGTRTPIEVYEPLPPNDPIIQRLCAMDASQLSPISLKVREYLECPRHSPPAALKLILTPLNKDTTCGSNPEIVACEPDRLHVELSGKNYTFRGTSGEPLFGTGKRSADMQTVLLHEIGHWIGLGHTAVGEGVMSGSLQYARCVDNEAIGSLARIASGQAKPADQKFALKYFANP</sequence>
<evidence type="ECO:0000256" key="2">
    <source>
        <dbReference type="ARBA" id="ARBA00022723"/>
    </source>
</evidence>
<dbReference type="InterPro" id="IPR001818">
    <property type="entry name" value="Pept_M10_metallopeptidase"/>
</dbReference>
<keyword evidence="1" id="KW-0645">Protease</keyword>
<evidence type="ECO:0000256" key="4">
    <source>
        <dbReference type="ARBA" id="ARBA00022833"/>
    </source>
</evidence>
<dbReference type="InterPro" id="IPR024079">
    <property type="entry name" value="MetalloPept_cat_dom_sf"/>
</dbReference>
<dbReference type="GO" id="GO:0008270">
    <property type="term" value="F:zinc ion binding"/>
    <property type="evidence" value="ECO:0007669"/>
    <property type="project" value="InterPro"/>
</dbReference>
<dbReference type="GO" id="GO:0006508">
    <property type="term" value="P:proteolysis"/>
    <property type="evidence" value="ECO:0007669"/>
    <property type="project" value="UniProtKB-KW"/>
</dbReference>
<dbReference type="AlphaFoldDB" id="A0A2K9ZGG2"/>
<keyword evidence="2" id="KW-0479">Metal-binding</keyword>
<keyword evidence="5" id="KW-0812">Transmembrane</keyword>
<dbReference type="GO" id="GO:0031012">
    <property type="term" value="C:extracellular matrix"/>
    <property type="evidence" value="ECO:0007669"/>
    <property type="project" value="InterPro"/>
</dbReference>
<evidence type="ECO:0000256" key="1">
    <source>
        <dbReference type="ARBA" id="ARBA00022670"/>
    </source>
</evidence>
<organism evidence="7 8">
    <name type="scientific">Rhizobium leguminosarum</name>
    <dbReference type="NCBI Taxonomy" id="384"/>
    <lineage>
        <taxon>Bacteria</taxon>
        <taxon>Pseudomonadati</taxon>
        <taxon>Pseudomonadota</taxon>
        <taxon>Alphaproteobacteria</taxon>
        <taxon>Hyphomicrobiales</taxon>
        <taxon>Rhizobiaceae</taxon>
        <taxon>Rhizobium/Agrobacterium group</taxon>
        <taxon>Rhizobium</taxon>
    </lineage>
</organism>
<keyword evidence="5" id="KW-0472">Membrane</keyword>